<reference evidence="7" key="3">
    <citation type="submission" date="2025-04" db="UniProtKB">
        <authorList>
            <consortium name="RefSeq"/>
        </authorList>
    </citation>
    <scope>IDENTIFICATION</scope>
</reference>
<protein>
    <submittedName>
        <fullName evidence="7">Cancer-related nucleoside-triphosphatase</fullName>
        <ecNumber evidence="7">3.6.1.15</ecNumber>
    </submittedName>
    <submittedName>
        <fullName evidence="5">Nucleoside-triphosphatase c1orf57</fullName>
    </submittedName>
</protein>
<name>E3TGL7_ICTPU</name>
<sequence length="197" mass="21523">MIRHVFLTGSPGVGKTTLVQKVQEAISSTGVCIHGFCTEEVRESGRRVGFDVVTVNGQRGILARVGTTAPSGRREYTVGQYVVDLPSFESLALPLFRNSSQDSSCSSQASNGSRKVFVIDEIGKMELFSQAFIRAVRQALDSMDCTILGTIPLPKGRPLGLVEEIRARKDVKVFMVTKENRNAIMDEIVAALKECLK</sequence>
<evidence type="ECO:0000313" key="6">
    <source>
        <dbReference type="Proteomes" id="UP000221080"/>
    </source>
</evidence>
<evidence type="ECO:0000256" key="3">
    <source>
        <dbReference type="ARBA" id="ARBA00022840"/>
    </source>
</evidence>
<reference evidence="6" key="2">
    <citation type="journal article" date="2016" name="Nat. Commun.">
        <title>The channel catfish genome sequence provides insights into the evolution of scale formation in teleosts.</title>
        <authorList>
            <person name="Liu Z."/>
            <person name="Liu S."/>
            <person name="Yao J."/>
            <person name="Bao L."/>
            <person name="Zhang J."/>
            <person name="Li Y."/>
            <person name="Jiang C."/>
            <person name="Sun L."/>
            <person name="Wang R."/>
            <person name="Zhang Y."/>
            <person name="Zhou T."/>
            <person name="Zeng Q."/>
            <person name="Fu Q."/>
            <person name="Gao S."/>
            <person name="Li N."/>
            <person name="Koren S."/>
            <person name="Jiang Y."/>
            <person name="Zimin A."/>
            <person name="Xu P."/>
            <person name="Phillippy A.M."/>
            <person name="Geng X."/>
            <person name="Song L."/>
            <person name="Sun F."/>
            <person name="Li C."/>
            <person name="Wang X."/>
            <person name="Chen A."/>
            <person name="Jin Y."/>
            <person name="Yuan Z."/>
            <person name="Yang Y."/>
            <person name="Tan S."/>
            <person name="Peatman E."/>
            <person name="Lu J."/>
            <person name="Qin Z."/>
            <person name="Dunham R."/>
            <person name="Li Z."/>
            <person name="Sonstegard T."/>
            <person name="Feng J."/>
            <person name="Danzmann R.G."/>
            <person name="Schroeder S."/>
            <person name="Scheffler B."/>
            <person name="Duke M.V."/>
            <person name="Ballard L."/>
            <person name="Kucuktas H."/>
            <person name="Kaltenboeck L."/>
            <person name="Liu H."/>
            <person name="Armbruster J."/>
            <person name="Xie Y."/>
            <person name="Kirby M.L."/>
            <person name="Tian Y."/>
            <person name="Flanagan M.E."/>
            <person name="Mu W."/>
            <person name="Waldbieser G.C."/>
        </authorList>
    </citation>
    <scope>NUCLEOTIDE SEQUENCE [LARGE SCALE GENOMIC DNA]</scope>
    <source>
        <strain evidence="6">SDA103</strain>
    </source>
</reference>
<dbReference type="EC" id="3.6.1.15" evidence="7"/>
<reference evidence="5 7" key="1">
    <citation type="journal article" date="2010" name="PLoS ONE">
        <title>Identification and characterization of full-length cDNAs in channel catfish (Ictalurus punctatus) and blue catfish (Ictalurus furcatus).</title>
        <authorList>
            <person name="Chen F."/>
            <person name="Lee Y."/>
            <person name="Jiang Y."/>
            <person name="Wang S."/>
            <person name="Peatman E."/>
            <person name="Abernathy J."/>
            <person name="Liu H."/>
            <person name="Liu S."/>
            <person name="Kucuktas H."/>
            <person name="Ke C."/>
            <person name="Liu Z."/>
        </authorList>
    </citation>
    <scope>NUCLEOTIDE SEQUENCE</scope>
</reference>
<evidence type="ECO:0000259" key="4">
    <source>
        <dbReference type="SMART" id="SM00382"/>
    </source>
</evidence>
<dbReference type="SUPFAM" id="SSF52540">
    <property type="entry name" value="P-loop containing nucleoside triphosphate hydrolases"/>
    <property type="match status" value="1"/>
</dbReference>
<dbReference type="EMBL" id="GU589503">
    <property type="protein sequence ID" value="ADO29453.1"/>
    <property type="molecule type" value="mRNA"/>
</dbReference>
<dbReference type="AlphaFoldDB" id="E3TGL7"/>
<dbReference type="PANTHER" id="PTHR43146:SF1">
    <property type="entry name" value="CANCER-RELATED NUCLEOSIDE-TRIPHOSPHATASE"/>
    <property type="match status" value="1"/>
</dbReference>
<dbReference type="Proteomes" id="UP000221080">
    <property type="component" value="Chromosome 5"/>
</dbReference>
<feature type="domain" description="AAA+ ATPase" evidence="4">
    <location>
        <begin position="1"/>
        <end position="179"/>
    </location>
</feature>
<dbReference type="OMA" id="VTAVQNC"/>
<organism evidence="5">
    <name type="scientific">Ictalurus punctatus</name>
    <name type="common">Channel catfish</name>
    <name type="synonym">Silurus punctatus</name>
    <dbReference type="NCBI Taxonomy" id="7998"/>
    <lineage>
        <taxon>Eukaryota</taxon>
        <taxon>Metazoa</taxon>
        <taxon>Chordata</taxon>
        <taxon>Craniata</taxon>
        <taxon>Vertebrata</taxon>
        <taxon>Euteleostomi</taxon>
        <taxon>Actinopterygii</taxon>
        <taxon>Neopterygii</taxon>
        <taxon>Teleostei</taxon>
        <taxon>Ostariophysi</taxon>
        <taxon>Siluriformes</taxon>
        <taxon>Ictaluridae</taxon>
        <taxon>Ictalurus</taxon>
    </lineage>
</organism>
<dbReference type="GO" id="GO:0005524">
    <property type="term" value="F:ATP binding"/>
    <property type="evidence" value="ECO:0007669"/>
    <property type="project" value="UniProtKB-KW"/>
</dbReference>
<dbReference type="GO" id="GO:0017111">
    <property type="term" value="F:ribonucleoside triphosphate phosphatase activity"/>
    <property type="evidence" value="ECO:0007669"/>
    <property type="project" value="UniProtKB-EC"/>
</dbReference>
<dbReference type="STRING" id="7998.ENSIPUP00000018686"/>
<evidence type="ECO:0000256" key="1">
    <source>
        <dbReference type="ARBA" id="ARBA00022741"/>
    </source>
</evidence>
<keyword evidence="6" id="KW-1185">Reference proteome</keyword>
<dbReference type="GeneID" id="100528829"/>
<dbReference type="OrthoDB" id="446244at2759"/>
<dbReference type="InterPro" id="IPR004948">
    <property type="entry name" value="Nuc-triphosphatase_THEP1"/>
</dbReference>
<dbReference type="HAMAP" id="MF_00796">
    <property type="entry name" value="NTPase_1"/>
    <property type="match status" value="1"/>
</dbReference>
<keyword evidence="2" id="KW-0378">Hydrolase</keyword>
<dbReference type="KEGG" id="ipu:100528829"/>
<dbReference type="Pfam" id="PF03266">
    <property type="entry name" value="NTPase_1"/>
    <property type="match status" value="1"/>
</dbReference>
<dbReference type="InterPro" id="IPR027417">
    <property type="entry name" value="P-loop_NTPase"/>
</dbReference>
<dbReference type="Gene3D" id="3.40.50.300">
    <property type="entry name" value="P-loop containing nucleotide triphosphate hydrolases"/>
    <property type="match status" value="1"/>
</dbReference>
<evidence type="ECO:0000313" key="7">
    <source>
        <dbReference type="RefSeq" id="NP_001188028.1"/>
    </source>
</evidence>
<dbReference type="CDD" id="cd19482">
    <property type="entry name" value="RecA-like_Thep1"/>
    <property type="match status" value="1"/>
</dbReference>
<gene>
    <name evidence="5" type="primary">CA057</name>
    <name evidence="7" type="synonym">ca057</name>
    <name evidence="7" type="synonym">ntpcr</name>
</gene>
<dbReference type="CTD" id="84284"/>
<dbReference type="NCBIfam" id="NF010248">
    <property type="entry name" value="PRK13695.1"/>
    <property type="match status" value="1"/>
</dbReference>
<proteinExistence type="evidence at transcript level"/>
<keyword evidence="3" id="KW-0067">ATP-binding</keyword>
<accession>E3TGL7</accession>
<dbReference type="GeneTree" id="ENSGT00390000018683"/>
<evidence type="ECO:0000256" key="2">
    <source>
        <dbReference type="ARBA" id="ARBA00022801"/>
    </source>
</evidence>
<dbReference type="SMART" id="SM00382">
    <property type="entry name" value="AAA"/>
    <property type="match status" value="1"/>
</dbReference>
<dbReference type="PANTHER" id="PTHR43146">
    <property type="entry name" value="CANCER-RELATED NUCLEOSIDE-TRIPHOSPHATASE"/>
    <property type="match status" value="1"/>
</dbReference>
<keyword evidence="1" id="KW-0547">Nucleotide-binding</keyword>
<evidence type="ECO:0000313" key="5">
    <source>
        <dbReference type="EMBL" id="ADO29453.1"/>
    </source>
</evidence>
<dbReference type="InterPro" id="IPR003593">
    <property type="entry name" value="AAA+_ATPase"/>
</dbReference>
<dbReference type="RefSeq" id="NP_001188028.1">
    <property type="nucleotide sequence ID" value="NM_001201099.1"/>
</dbReference>